<keyword evidence="2" id="KW-1185">Reference proteome</keyword>
<evidence type="ECO:0000313" key="1">
    <source>
        <dbReference type="EMBL" id="AZA89299.1"/>
    </source>
</evidence>
<proteinExistence type="predicted"/>
<sequence length="60" mass="7026">MKENKIIRGITEYNKLVLSFLYLKILLIKKIKNVTIPGIKIIQFNIKSIKDLPSPIFLIR</sequence>
<dbReference type="EMBL" id="CP033923">
    <property type="protein sequence ID" value="AZA89299.1"/>
    <property type="molecule type" value="Genomic_DNA"/>
</dbReference>
<dbReference type="Proteomes" id="UP000278288">
    <property type="component" value="Chromosome"/>
</dbReference>
<name>A0AAD1DPZ1_CHRNA</name>
<dbReference type="AlphaFoldDB" id="A0AAD1DPZ1"/>
<evidence type="ECO:0000313" key="2">
    <source>
        <dbReference type="Proteomes" id="UP000278288"/>
    </source>
</evidence>
<reference evidence="1 2" key="1">
    <citation type="submission" date="2018-11" db="EMBL/GenBank/DDBJ databases">
        <title>Proposal to divide the Flavobacteriaceae and reorganize its genera based on Amino Acid Identity values calculated from whole genome sequences.</title>
        <authorList>
            <person name="Nicholson A.C."/>
            <person name="Gulvik C.A."/>
            <person name="Whitney A.M."/>
            <person name="Humrighouse B.W."/>
            <person name="Bell M."/>
            <person name="Holmes B."/>
            <person name="Steigerwalt A.G."/>
            <person name="Villarma A."/>
            <person name="Sheth M."/>
            <person name="Batra D."/>
            <person name="Pryor J."/>
            <person name="Bernardet J.-F."/>
            <person name="Hugo C."/>
            <person name="Kampfer P."/>
            <person name="Newman J."/>
            <person name="McQuiston J.R."/>
        </authorList>
    </citation>
    <scope>NUCLEOTIDE SEQUENCE [LARGE SCALE GENOMIC DNA]</scope>
    <source>
        <strain evidence="1 2">G0041</strain>
    </source>
</reference>
<organism evidence="1 2">
    <name type="scientific">Chryseobacterium nakagawai</name>
    <dbReference type="NCBI Taxonomy" id="1241982"/>
    <lineage>
        <taxon>Bacteria</taxon>
        <taxon>Pseudomonadati</taxon>
        <taxon>Bacteroidota</taxon>
        <taxon>Flavobacteriia</taxon>
        <taxon>Flavobacteriales</taxon>
        <taxon>Weeksellaceae</taxon>
        <taxon>Chryseobacterium group</taxon>
        <taxon>Chryseobacterium</taxon>
    </lineage>
</organism>
<gene>
    <name evidence="1" type="ORF">EG343_00975</name>
</gene>
<dbReference type="KEGG" id="cnk:EG343_00975"/>
<accession>A0AAD1DPZ1</accession>
<protein>
    <submittedName>
        <fullName evidence="1">Uncharacterized protein</fullName>
    </submittedName>
</protein>